<organism evidence="1 2">
    <name type="scientific">Photobacterium damselae</name>
    <dbReference type="NCBI Taxonomy" id="38293"/>
    <lineage>
        <taxon>Bacteria</taxon>
        <taxon>Pseudomonadati</taxon>
        <taxon>Pseudomonadota</taxon>
        <taxon>Gammaproteobacteria</taxon>
        <taxon>Vibrionales</taxon>
        <taxon>Vibrionaceae</taxon>
        <taxon>Photobacterium</taxon>
    </lineage>
</organism>
<dbReference type="Proteomes" id="UP000251647">
    <property type="component" value="Unassembled WGS sequence"/>
</dbReference>
<gene>
    <name evidence="1" type="ORF">NCTC11647_00270</name>
</gene>
<dbReference type="OrthoDB" id="5828030at2"/>
<reference evidence="1 2" key="1">
    <citation type="submission" date="2018-06" db="EMBL/GenBank/DDBJ databases">
        <authorList>
            <consortium name="Pathogen Informatics"/>
            <person name="Doyle S."/>
        </authorList>
    </citation>
    <scope>NUCLEOTIDE SEQUENCE [LARGE SCALE GENOMIC DNA]</scope>
    <source>
        <strain evidence="1 2">NCTC11647</strain>
    </source>
</reference>
<accession>A0A2T3QHD3</accession>
<name>A0A2T3QHD3_PHODM</name>
<protein>
    <recommendedName>
        <fullName evidence="3">NADH:ubiquinone oxidoreductase</fullName>
    </recommendedName>
</protein>
<sequence>MKKVILLGVILLSAVLFTEHTHSFIVGFSLAIIAVGVGYFIAYQAILQPHYVMTYLVCALMTKLIITIAGVIWVFSADIIHSPITFLVAYSLFSVMMTYLASKYHAYRKDKSEQTQHQLWQTGLYRG</sequence>
<dbReference type="EMBL" id="UATL01000001">
    <property type="protein sequence ID" value="SPY27231.1"/>
    <property type="molecule type" value="Genomic_DNA"/>
</dbReference>
<proteinExistence type="predicted"/>
<evidence type="ECO:0000313" key="2">
    <source>
        <dbReference type="Proteomes" id="UP000251647"/>
    </source>
</evidence>
<dbReference type="AlphaFoldDB" id="A0A2T3QHD3"/>
<evidence type="ECO:0000313" key="1">
    <source>
        <dbReference type="EMBL" id="SPY27231.1"/>
    </source>
</evidence>
<evidence type="ECO:0008006" key="3">
    <source>
        <dbReference type="Google" id="ProtNLM"/>
    </source>
</evidence>
<dbReference type="RefSeq" id="WP_036764428.1">
    <property type="nucleotide sequence ID" value="NZ_CP073684.1"/>
</dbReference>